<accession>A0A9Q9CC77</accession>
<name>A0A9Q9CC77_ENCHE</name>
<dbReference type="EMBL" id="CP075151">
    <property type="protein sequence ID" value="UTX43173.1"/>
    <property type="molecule type" value="Genomic_DNA"/>
</dbReference>
<organism evidence="2 3">
    <name type="scientific">Encephalitozoon hellem</name>
    <name type="common">Microsporidian parasite</name>
    <dbReference type="NCBI Taxonomy" id="27973"/>
    <lineage>
        <taxon>Eukaryota</taxon>
        <taxon>Fungi</taxon>
        <taxon>Fungi incertae sedis</taxon>
        <taxon>Microsporidia</taxon>
        <taxon>Unikaryonidae</taxon>
        <taxon>Encephalitozoon</taxon>
    </lineage>
</organism>
<evidence type="ECO:0000313" key="2">
    <source>
        <dbReference type="EMBL" id="UTX43173.1"/>
    </source>
</evidence>
<dbReference type="Proteomes" id="UP001059546">
    <property type="component" value="Chromosome V"/>
</dbReference>
<gene>
    <name evidence="2" type="ORF">GPU96_05g09130</name>
</gene>
<protein>
    <submittedName>
        <fullName evidence="2">Uncharacterized protein</fullName>
    </submittedName>
</protein>
<sequence>MKKSPKKKEAEDREEITEEQREKNDLARDLRREMCEKTLRFIEKSVIDEIRELARYAPYEDIKEFVNPWTASEVHGILNDISAIKAAIDDQ</sequence>
<proteinExistence type="predicted"/>
<feature type="compositionally biased region" description="Basic and acidic residues" evidence="1">
    <location>
        <begin position="18"/>
        <end position="28"/>
    </location>
</feature>
<evidence type="ECO:0000313" key="3">
    <source>
        <dbReference type="Proteomes" id="UP001059546"/>
    </source>
</evidence>
<dbReference type="AlphaFoldDB" id="A0A9Q9CC77"/>
<evidence type="ECO:0000256" key="1">
    <source>
        <dbReference type="SAM" id="MobiDB-lite"/>
    </source>
</evidence>
<reference evidence="2" key="1">
    <citation type="submission" date="2021-05" db="EMBL/GenBank/DDBJ databases">
        <title>Encephalitozoon hellem ATCC 50604 Complete Genome.</title>
        <authorList>
            <person name="Mascarenhas dos Santos A.C."/>
            <person name="Julian A.T."/>
            <person name="Pombert J.-F."/>
        </authorList>
    </citation>
    <scope>NUCLEOTIDE SEQUENCE</scope>
    <source>
        <strain evidence="2">ATCC 50604</strain>
    </source>
</reference>
<feature type="region of interest" description="Disordered" evidence="1">
    <location>
        <begin position="1"/>
        <end position="28"/>
    </location>
</feature>